<dbReference type="GO" id="GO:0006046">
    <property type="term" value="P:N-acetylglucosamine catabolic process"/>
    <property type="evidence" value="ECO:0007669"/>
    <property type="project" value="TreeGrafter"/>
</dbReference>
<feature type="binding site" evidence="7">
    <location>
        <position position="208"/>
    </location>
    <ligand>
        <name>Zn(2+)</name>
        <dbReference type="ChEBI" id="CHEBI:29105"/>
    </ligand>
</feature>
<evidence type="ECO:0000259" key="8">
    <source>
        <dbReference type="Pfam" id="PF01979"/>
    </source>
</evidence>
<dbReference type="Gene3D" id="3.20.20.140">
    <property type="entry name" value="Metal-dependent hydrolases"/>
    <property type="match status" value="1"/>
</dbReference>
<comment type="cofactor">
    <cofactor evidence="7">
        <name>a divalent metal cation</name>
        <dbReference type="ChEBI" id="CHEBI:60240"/>
    </cofactor>
    <text evidence="7">Binds 1 divalent metal cation per subunit.</text>
</comment>
<dbReference type="NCBIfam" id="TIGR00221">
    <property type="entry name" value="nagA"/>
    <property type="match status" value="1"/>
</dbReference>
<gene>
    <name evidence="9" type="primary">nagA</name>
    <name evidence="9" type="ORF">IAA48_01525</name>
</gene>
<name>A0A9D1UES4_9FIRM</name>
<protein>
    <submittedName>
        <fullName evidence="9">N-acetylglucosamine-6-phosphate deacetylase</fullName>
        <ecNumber evidence="9">3.5.1.25</ecNumber>
    </submittedName>
</protein>
<dbReference type="InterPro" id="IPR006680">
    <property type="entry name" value="Amidohydro-rel"/>
</dbReference>
<evidence type="ECO:0000256" key="2">
    <source>
        <dbReference type="ARBA" id="ARBA00022723"/>
    </source>
</evidence>
<reference evidence="9" key="1">
    <citation type="journal article" date="2021" name="PeerJ">
        <title>Extensive microbial diversity within the chicken gut microbiome revealed by metagenomics and culture.</title>
        <authorList>
            <person name="Gilroy R."/>
            <person name="Ravi A."/>
            <person name="Getino M."/>
            <person name="Pursley I."/>
            <person name="Horton D.L."/>
            <person name="Alikhan N.F."/>
            <person name="Baker D."/>
            <person name="Gharbi K."/>
            <person name="Hall N."/>
            <person name="Watson M."/>
            <person name="Adriaenssens E.M."/>
            <person name="Foster-Nyarko E."/>
            <person name="Jarju S."/>
            <person name="Secka A."/>
            <person name="Antonio M."/>
            <person name="Oren A."/>
            <person name="Chaudhuri R.R."/>
            <person name="La Ragione R."/>
            <person name="Hildebrand F."/>
            <person name="Pallen M.J."/>
        </authorList>
    </citation>
    <scope>NUCLEOTIDE SEQUENCE</scope>
    <source>
        <strain evidence="9">421</strain>
    </source>
</reference>
<evidence type="ECO:0000256" key="7">
    <source>
        <dbReference type="PIRSR" id="PIRSR038994-3"/>
    </source>
</evidence>
<dbReference type="EC" id="3.5.1.25" evidence="9"/>
<accession>A0A9D1UES4</accession>
<feature type="domain" description="Amidohydrolase-related" evidence="8">
    <location>
        <begin position="45"/>
        <end position="370"/>
    </location>
</feature>
<evidence type="ECO:0000256" key="3">
    <source>
        <dbReference type="ARBA" id="ARBA00022801"/>
    </source>
</evidence>
<dbReference type="SUPFAM" id="SSF51338">
    <property type="entry name" value="Composite domain of metallo-dependent hydrolases"/>
    <property type="match status" value="1"/>
</dbReference>
<feature type="binding site" evidence="7">
    <location>
        <position position="122"/>
    </location>
    <ligand>
        <name>Zn(2+)</name>
        <dbReference type="ChEBI" id="CHEBI:29105"/>
    </ligand>
</feature>
<evidence type="ECO:0000256" key="4">
    <source>
        <dbReference type="ARBA" id="ARBA00023277"/>
    </source>
</evidence>
<dbReference type="InterPro" id="IPR011059">
    <property type="entry name" value="Metal-dep_hydrolase_composite"/>
</dbReference>
<dbReference type="GO" id="GO:0008448">
    <property type="term" value="F:N-acetylglucosamine-6-phosphate deacetylase activity"/>
    <property type="evidence" value="ECO:0007669"/>
    <property type="project" value="UniProtKB-EC"/>
</dbReference>
<dbReference type="Proteomes" id="UP000824205">
    <property type="component" value="Unassembled WGS sequence"/>
</dbReference>
<sequence length="373" mass="39244">MILKNVCFYNELFEKEVADIEIENGRIKAIGVIDGAGRDMSGMLALPGFVDIHIHGAAGGDCSDASTESLEKISVYLAKHGVTSFCATSMTLGHDTLMDIAKTVHAYAGREAGAKIAGINLEGPFIAMGKKGAQNPAYIRPGTVAEFNDIDSASGNMVRLITIAPEAFGSDDFISAVSKKCAVSIGHSAANAKEAQHAFDLGASHATHLYNAMTPMTHREAGIAGTALDNDKVFCELICDGGHVCPAVLRNTFKILGENRACVISDSMRAAGLGTGEFELGGQKVYVREGGRYAVLEDGTIAASISNVFDEFKNLLSYGIDLKTALKSCTINPARAIGADKKIGSIAPGKAADLVFTDGEFNIKEVYINGILA</sequence>
<dbReference type="Pfam" id="PF01979">
    <property type="entry name" value="Amidohydro_1"/>
    <property type="match status" value="1"/>
</dbReference>
<dbReference type="InterPro" id="IPR003764">
    <property type="entry name" value="GlcNAc_6-P_deAcase"/>
</dbReference>
<dbReference type="Gene3D" id="2.30.40.10">
    <property type="entry name" value="Urease, subunit C, domain 1"/>
    <property type="match status" value="1"/>
</dbReference>
<keyword evidence="3 5" id="KW-0378">Hydrolase</keyword>
<proteinExistence type="inferred from homology"/>
<keyword evidence="2 7" id="KW-0479">Metal-binding</keyword>
<dbReference type="PANTHER" id="PTHR11113:SF14">
    <property type="entry name" value="N-ACETYLGLUCOSAMINE-6-PHOSPHATE DEACETYLASE"/>
    <property type="match status" value="1"/>
</dbReference>
<dbReference type="EMBL" id="DXGE01000006">
    <property type="protein sequence ID" value="HIW85154.1"/>
    <property type="molecule type" value="Genomic_DNA"/>
</dbReference>
<evidence type="ECO:0000313" key="10">
    <source>
        <dbReference type="Proteomes" id="UP000824205"/>
    </source>
</evidence>
<evidence type="ECO:0000256" key="6">
    <source>
        <dbReference type="PIRSR" id="PIRSR038994-1"/>
    </source>
</evidence>
<comment type="caution">
    <text evidence="9">The sequence shown here is derived from an EMBL/GenBank/DDBJ whole genome shotgun (WGS) entry which is preliminary data.</text>
</comment>
<evidence type="ECO:0000313" key="9">
    <source>
        <dbReference type="EMBL" id="HIW85154.1"/>
    </source>
</evidence>
<dbReference type="CDD" id="cd00854">
    <property type="entry name" value="NagA"/>
    <property type="match status" value="1"/>
</dbReference>
<dbReference type="SUPFAM" id="SSF51556">
    <property type="entry name" value="Metallo-dependent hydrolases"/>
    <property type="match status" value="1"/>
</dbReference>
<keyword evidence="4 5" id="KW-0119">Carbohydrate metabolism</keyword>
<reference evidence="9" key="2">
    <citation type="submission" date="2021-04" db="EMBL/GenBank/DDBJ databases">
        <authorList>
            <person name="Gilroy R."/>
        </authorList>
    </citation>
    <scope>NUCLEOTIDE SEQUENCE</scope>
    <source>
        <strain evidence="9">421</strain>
    </source>
</reference>
<dbReference type="InterPro" id="IPR032466">
    <property type="entry name" value="Metal_Hydrolase"/>
</dbReference>
<dbReference type="PANTHER" id="PTHR11113">
    <property type="entry name" value="N-ACETYLGLUCOSAMINE-6-PHOSPHATE DEACETYLASE"/>
    <property type="match status" value="1"/>
</dbReference>
<dbReference type="PIRSF" id="PIRSF038994">
    <property type="entry name" value="NagA"/>
    <property type="match status" value="1"/>
</dbReference>
<feature type="active site" description="Proton donor/acceptor" evidence="6">
    <location>
        <position position="266"/>
    </location>
</feature>
<organism evidence="9 10">
    <name type="scientific">Candidatus Eubacterium faecipullorum</name>
    <dbReference type="NCBI Taxonomy" id="2838571"/>
    <lineage>
        <taxon>Bacteria</taxon>
        <taxon>Bacillati</taxon>
        <taxon>Bacillota</taxon>
        <taxon>Clostridia</taxon>
        <taxon>Eubacteriales</taxon>
        <taxon>Eubacteriaceae</taxon>
        <taxon>Eubacterium</taxon>
    </lineage>
</organism>
<evidence type="ECO:0000256" key="5">
    <source>
        <dbReference type="PIRNR" id="PIRNR038994"/>
    </source>
</evidence>
<evidence type="ECO:0000256" key="1">
    <source>
        <dbReference type="ARBA" id="ARBA00010716"/>
    </source>
</evidence>
<dbReference type="GO" id="GO:0046872">
    <property type="term" value="F:metal ion binding"/>
    <property type="evidence" value="ECO:0007669"/>
    <property type="project" value="UniProtKB-KW"/>
</dbReference>
<feature type="binding site" evidence="7">
    <location>
        <position position="187"/>
    </location>
    <ligand>
        <name>Zn(2+)</name>
        <dbReference type="ChEBI" id="CHEBI:29105"/>
    </ligand>
</feature>
<dbReference type="AlphaFoldDB" id="A0A9D1UES4"/>
<comment type="similarity">
    <text evidence="1 5">Belongs to the metallo-dependent hydrolases superfamily. NagA family.</text>
</comment>